<gene>
    <name evidence="7" type="primary">ispG</name>
    <name evidence="10" type="ORF">US28_C0007G0019</name>
</gene>
<dbReference type="InterPro" id="IPR011005">
    <property type="entry name" value="Dihydropteroate_synth-like_sf"/>
</dbReference>
<comment type="caution">
    <text evidence="10">The sequence shown here is derived from an EMBL/GenBank/DDBJ whole genome shotgun (WGS) entry which is preliminary data.</text>
</comment>
<feature type="binding site" evidence="7">
    <location>
        <position position="342"/>
    </location>
    <ligand>
        <name>[4Fe-4S] cluster</name>
        <dbReference type="ChEBI" id="CHEBI:49883"/>
    </ligand>
</feature>
<keyword evidence="4 7" id="KW-0408">Iron</keyword>
<evidence type="ECO:0000313" key="11">
    <source>
        <dbReference type="Proteomes" id="UP000034448"/>
    </source>
</evidence>
<evidence type="ECO:0000256" key="3">
    <source>
        <dbReference type="ARBA" id="ARBA00023002"/>
    </source>
</evidence>
<proteinExistence type="inferred from homology"/>
<keyword evidence="6 7" id="KW-0414">Isoprene biosynthesis</keyword>
<evidence type="ECO:0000256" key="5">
    <source>
        <dbReference type="ARBA" id="ARBA00023014"/>
    </source>
</evidence>
<evidence type="ECO:0000313" key="10">
    <source>
        <dbReference type="EMBL" id="KKQ15928.1"/>
    </source>
</evidence>
<feature type="binding site" evidence="7">
    <location>
        <position position="335"/>
    </location>
    <ligand>
        <name>[4Fe-4S] cluster</name>
        <dbReference type="ChEBI" id="CHEBI:49883"/>
    </ligand>
</feature>
<feature type="binding site" evidence="7">
    <location>
        <position position="304"/>
    </location>
    <ligand>
        <name>[4Fe-4S] cluster</name>
        <dbReference type="ChEBI" id="CHEBI:49883"/>
    </ligand>
</feature>
<dbReference type="PANTHER" id="PTHR30454:SF0">
    <property type="entry name" value="4-HYDROXY-3-METHYLBUT-2-EN-1-YL DIPHOSPHATE SYNTHASE (FERREDOXIN), CHLOROPLASTIC"/>
    <property type="match status" value="1"/>
</dbReference>
<dbReference type="GO" id="GO:0051539">
    <property type="term" value="F:4 iron, 4 sulfur cluster binding"/>
    <property type="evidence" value="ECO:0007669"/>
    <property type="project" value="UniProtKB-UniRule"/>
</dbReference>
<dbReference type="NCBIfam" id="NF001540">
    <property type="entry name" value="PRK00366.1"/>
    <property type="match status" value="1"/>
</dbReference>
<dbReference type="GO" id="GO:0005506">
    <property type="term" value="F:iron ion binding"/>
    <property type="evidence" value="ECO:0007669"/>
    <property type="project" value="InterPro"/>
</dbReference>
<keyword evidence="5 7" id="KW-0411">Iron-sulfur</keyword>
<evidence type="ECO:0000256" key="1">
    <source>
        <dbReference type="ARBA" id="ARBA00022485"/>
    </source>
</evidence>
<dbReference type="AlphaFoldDB" id="A0A0G0F9T5"/>
<reference evidence="10 11" key="1">
    <citation type="journal article" date="2015" name="Nature">
        <title>rRNA introns, odd ribosomes, and small enigmatic genomes across a large radiation of phyla.</title>
        <authorList>
            <person name="Brown C.T."/>
            <person name="Hug L.A."/>
            <person name="Thomas B.C."/>
            <person name="Sharon I."/>
            <person name="Castelle C.J."/>
            <person name="Singh A."/>
            <person name="Wilkins M.J."/>
            <person name="Williams K.H."/>
            <person name="Banfield J.F."/>
        </authorList>
    </citation>
    <scope>NUCLEOTIDE SEQUENCE [LARGE SCALE GENOMIC DNA]</scope>
</reference>
<dbReference type="SUPFAM" id="SSF56014">
    <property type="entry name" value="Nitrite and sulphite reductase 4Fe-4S domain-like"/>
    <property type="match status" value="1"/>
</dbReference>
<dbReference type="Pfam" id="PF26540">
    <property type="entry name" value="GcpE_C"/>
    <property type="match status" value="1"/>
</dbReference>
<dbReference type="NCBIfam" id="TIGR00612">
    <property type="entry name" value="ispG_gcpE"/>
    <property type="match status" value="1"/>
</dbReference>
<evidence type="ECO:0000259" key="8">
    <source>
        <dbReference type="Pfam" id="PF04551"/>
    </source>
</evidence>
<protein>
    <recommendedName>
        <fullName evidence="7">4-hydroxy-3-methylbut-2-en-1-yl diphosphate synthase (flavodoxin)</fullName>
        <ecNumber evidence="7">1.17.7.3</ecNumber>
    </recommendedName>
    <alternativeName>
        <fullName evidence="7">1-hydroxy-2-methyl-2-(E)-butenyl 4-diphosphate synthase</fullName>
    </alternativeName>
</protein>
<feature type="domain" description="IspG C-terminal" evidence="9">
    <location>
        <begin position="297"/>
        <end position="385"/>
    </location>
</feature>
<dbReference type="GO" id="GO:0019288">
    <property type="term" value="P:isopentenyl diphosphate biosynthetic process, methylerythritol 4-phosphate pathway"/>
    <property type="evidence" value="ECO:0007669"/>
    <property type="project" value="UniProtKB-UniRule"/>
</dbReference>
<dbReference type="InterPro" id="IPR058579">
    <property type="entry name" value="IspG_C"/>
</dbReference>
<dbReference type="InterPro" id="IPR058578">
    <property type="entry name" value="IspG_TIM"/>
</dbReference>
<dbReference type="PATRIC" id="fig|1618417.4.peg.311"/>
<dbReference type="InterPro" id="IPR004588">
    <property type="entry name" value="IspG_bac-typ"/>
</dbReference>
<evidence type="ECO:0000256" key="2">
    <source>
        <dbReference type="ARBA" id="ARBA00022723"/>
    </source>
</evidence>
<feature type="binding site" evidence="7">
    <location>
        <position position="301"/>
    </location>
    <ligand>
        <name>[4Fe-4S] cluster</name>
        <dbReference type="ChEBI" id="CHEBI:49883"/>
    </ligand>
</feature>
<keyword evidence="1 7" id="KW-0004">4Fe-4S</keyword>
<dbReference type="EC" id="1.17.7.3" evidence="7"/>
<dbReference type="Pfam" id="PF04551">
    <property type="entry name" value="GcpE"/>
    <property type="match status" value="1"/>
</dbReference>
<dbReference type="InterPro" id="IPR045854">
    <property type="entry name" value="NO2/SO3_Rdtase_4Fe4S_sf"/>
</dbReference>
<dbReference type="GO" id="GO:0016114">
    <property type="term" value="P:terpenoid biosynthetic process"/>
    <property type="evidence" value="ECO:0007669"/>
    <property type="project" value="InterPro"/>
</dbReference>
<feature type="domain" description="IspG TIM-barrel" evidence="8">
    <location>
        <begin position="11"/>
        <end position="282"/>
    </location>
</feature>
<dbReference type="GO" id="GO:0141197">
    <property type="term" value="F:4-hydroxy-3-methylbut-2-enyl-diphosphate synthase activity (flavodoxin)"/>
    <property type="evidence" value="ECO:0007669"/>
    <property type="project" value="UniProtKB-EC"/>
</dbReference>
<keyword evidence="3 7" id="KW-0560">Oxidoreductase</keyword>
<dbReference type="Gene3D" id="3.30.413.10">
    <property type="entry name" value="Sulfite Reductase Hemoprotein, domain 1"/>
    <property type="match status" value="1"/>
</dbReference>
<dbReference type="HAMAP" id="MF_00159">
    <property type="entry name" value="IspG"/>
    <property type="match status" value="1"/>
</dbReference>
<dbReference type="PIRSF" id="PIRSF004640">
    <property type="entry name" value="IspG"/>
    <property type="match status" value="1"/>
</dbReference>
<dbReference type="Gene3D" id="3.20.20.20">
    <property type="entry name" value="Dihydropteroate synthase-like"/>
    <property type="match status" value="1"/>
</dbReference>
<dbReference type="PANTHER" id="PTHR30454">
    <property type="entry name" value="4-HYDROXY-3-METHYLBUT-2-EN-1-YL DIPHOSPHATE SYNTHASE"/>
    <property type="match status" value="1"/>
</dbReference>
<evidence type="ECO:0000256" key="4">
    <source>
        <dbReference type="ARBA" id="ARBA00023004"/>
    </source>
</evidence>
<comment type="pathway">
    <text evidence="7">Isoprenoid biosynthesis; isopentenyl diphosphate biosynthesis via DXP pathway; isopentenyl diphosphate from 1-deoxy-D-xylulose 5-phosphate: step 5/6.</text>
</comment>
<comment type="catalytic activity">
    <reaction evidence="7">
        <text>(2E)-4-hydroxy-3-methylbut-2-enyl diphosphate + oxidized [flavodoxin] + H2O + 2 H(+) = 2-C-methyl-D-erythritol 2,4-cyclic diphosphate + reduced [flavodoxin]</text>
        <dbReference type="Rhea" id="RHEA:43604"/>
        <dbReference type="Rhea" id="RHEA-COMP:10622"/>
        <dbReference type="Rhea" id="RHEA-COMP:10623"/>
        <dbReference type="ChEBI" id="CHEBI:15377"/>
        <dbReference type="ChEBI" id="CHEBI:15378"/>
        <dbReference type="ChEBI" id="CHEBI:57618"/>
        <dbReference type="ChEBI" id="CHEBI:58210"/>
        <dbReference type="ChEBI" id="CHEBI:58483"/>
        <dbReference type="ChEBI" id="CHEBI:128753"/>
        <dbReference type="EC" id="1.17.7.3"/>
    </reaction>
</comment>
<name>A0A0G0F9T5_9BACT</name>
<dbReference type="Proteomes" id="UP000034448">
    <property type="component" value="Unassembled WGS sequence"/>
</dbReference>
<organism evidence="10 11">
    <name type="scientific">Candidatus Daviesbacteria bacterium GW2011_GWA1_36_8</name>
    <dbReference type="NCBI Taxonomy" id="1618417"/>
    <lineage>
        <taxon>Bacteria</taxon>
        <taxon>Candidatus Daviesiibacteriota</taxon>
    </lineage>
</organism>
<dbReference type="GO" id="GO:0046429">
    <property type="term" value="F:4-hydroxy-3-methylbut-2-en-1-yl diphosphate synthase activity (ferredoxin)"/>
    <property type="evidence" value="ECO:0007669"/>
    <property type="project" value="UniProtKB-UniRule"/>
</dbReference>
<comment type="cofactor">
    <cofactor evidence="7">
        <name>[4Fe-4S] cluster</name>
        <dbReference type="ChEBI" id="CHEBI:49883"/>
    </cofactor>
    <text evidence="7">Binds 1 [4Fe-4S] cluster.</text>
</comment>
<evidence type="ECO:0000259" key="9">
    <source>
        <dbReference type="Pfam" id="PF26540"/>
    </source>
</evidence>
<dbReference type="UniPathway" id="UPA00056">
    <property type="reaction ID" value="UER00096"/>
</dbReference>
<keyword evidence="2 7" id="KW-0479">Metal-binding</keyword>
<sequence>MSEGLIERRQTRAVRVGEVFIGGDSPILVQTMANEKTYDVPKVVSQIVNLKRAGAELVRVTVETMRDAKALPGIRQGLNDLGVGVPLSADIHHRGTGLALEAVKWVDKVRVNPGLLAFGDGRTETKDEYTPLEIEQRHEENKKALEPIIKSCKERGVAMRIGVNHGSLSNMMMVRFGDTPLGMVESALEYIKLCEELDFKDIIVSLKASRVSVMQGANRLMVKRMDQESMDYPLHLGLTEAGNGQEGRVKSVAALGPLLQEGIGDTIRVSLTENPINELSVCFDLLQALGIRKEKAEIIGCPSCGRTKINLEPHLNELKKRAAHLKDLTLSGMGCVVNGPGESADSDYGFIGLGEGKVAITRGAEQVLAGVNEDQAVESIIELIKADGRWVDPPKDVV</sequence>
<comment type="function">
    <text evidence="7">Converts 2C-methyl-D-erythritol 2,4-cyclodiphosphate (ME-2,4cPP) into 1-hydroxy-2-methyl-2-(E)-butenyl 4-diphosphate.</text>
</comment>
<accession>A0A0G0F9T5</accession>
<comment type="similarity">
    <text evidence="7">Belongs to the IspG family.</text>
</comment>
<evidence type="ECO:0000256" key="7">
    <source>
        <dbReference type="HAMAP-Rule" id="MF_00159"/>
    </source>
</evidence>
<dbReference type="EMBL" id="LBSJ01000007">
    <property type="protein sequence ID" value="KKQ15928.1"/>
    <property type="molecule type" value="Genomic_DNA"/>
</dbReference>
<evidence type="ECO:0000256" key="6">
    <source>
        <dbReference type="ARBA" id="ARBA00023229"/>
    </source>
</evidence>
<dbReference type="InterPro" id="IPR016425">
    <property type="entry name" value="IspG_bac"/>
</dbReference>